<evidence type="ECO:0000313" key="2">
    <source>
        <dbReference type="EMBL" id="VFT87818.1"/>
    </source>
</evidence>
<organism evidence="2 3">
    <name type="scientific">Aphanomyces stellatus</name>
    <dbReference type="NCBI Taxonomy" id="120398"/>
    <lineage>
        <taxon>Eukaryota</taxon>
        <taxon>Sar</taxon>
        <taxon>Stramenopiles</taxon>
        <taxon>Oomycota</taxon>
        <taxon>Saprolegniomycetes</taxon>
        <taxon>Saprolegniales</taxon>
        <taxon>Verrucalvaceae</taxon>
        <taxon>Aphanomyces</taxon>
    </lineage>
</organism>
<sequence>MSATATTAAAAATTNGVYSWCDAKAAAVHRRPSTPAPTTSAATRRLATTPVKLAAQLHHNRKPKQAMPPRNALKKQQEAMLKTRASVMGLDKSKSTAEATLTYMQQIATAFMEDMPKLL</sequence>
<dbReference type="EMBL" id="CAADRA010005262">
    <property type="protein sequence ID" value="VFT87818.1"/>
    <property type="molecule type" value="Genomic_DNA"/>
</dbReference>
<dbReference type="EMBL" id="VJMH01005241">
    <property type="protein sequence ID" value="KAF0698421.1"/>
    <property type="molecule type" value="Genomic_DNA"/>
</dbReference>
<evidence type="ECO:0000313" key="3">
    <source>
        <dbReference type="Proteomes" id="UP000332933"/>
    </source>
</evidence>
<dbReference type="OrthoDB" id="79831at2759"/>
<name>A0A485KS39_9STRA</name>
<dbReference type="AlphaFoldDB" id="A0A485KS39"/>
<proteinExistence type="predicted"/>
<evidence type="ECO:0000313" key="1">
    <source>
        <dbReference type="EMBL" id="KAF0698421.1"/>
    </source>
</evidence>
<keyword evidence="3" id="KW-1185">Reference proteome</keyword>
<gene>
    <name evidence="2" type="primary">Aste57867_10950</name>
    <name evidence="1" type="ORF">As57867_010910</name>
    <name evidence="2" type="ORF">ASTE57867_10950</name>
</gene>
<reference evidence="2 3" key="1">
    <citation type="submission" date="2019-03" db="EMBL/GenBank/DDBJ databases">
        <authorList>
            <person name="Gaulin E."/>
            <person name="Dumas B."/>
        </authorList>
    </citation>
    <scope>NUCLEOTIDE SEQUENCE [LARGE SCALE GENOMIC DNA]</scope>
    <source>
        <strain evidence="2">CBS 568.67</strain>
    </source>
</reference>
<accession>A0A485KS39</accession>
<protein>
    <submittedName>
        <fullName evidence="2">Aste57867_10950 protein</fullName>
    </submittedName>
</protein>
<reference evidence="1" key="2">
    <citation type="submission" date="2019-06" db="EMBL/GenBank/DDBJ databases">
        <title>Genomics analysis of Aphanomyces spp. identifies a new class of oomycete effector associated with host adaptation.</title>
        <authorList>
            <person name="Gaulin E."/>
        </authorList>
    </citation>
    <scope>NUCLEOTIDE SEQUENCE</scope>
    <source>
        <strain evidence="1">CBS 578.67</strain>
    </source>
</reference>
<dbReference type="Proteomes" id="UP000332933">
    <property type="component" value="Unassembled WGS sequence"/>
</dbReference>